<dbReference type="GO" id="GO:0005886">
    <property type="term" value="C:plasma membrane"/>
    <property type="evidence" value="ECO:0007669"/>
    <property type="project" value="TreeGrafter"/>
</dbReference>
<dbReference type="Pfam" id="PF09335">
    <property type="entry name" value="VTT_dom"/>
    <property type="match status" value="1"/>
</dbReference>
<feature type="transmembrane region" description="Helical" evidence="2">
    <location>
        <begin position="12"/>
        <end position="31"/>
    </location>
</feature>
<dbReference type="InterPro" id="IPR051311">
    <property type="entry name" value="DedA_domain"/>
</dbReference>
<evidence type="ECO:0000313" key="5">
    <source>
        <dbReference type="Proteomes" id="UP000242164"/>
    </source>
</evidence>
<accession>A0AAX2CC65</accession>
<sequence>MEQHIAELITQYGYFGIIIALAGGIVGLPIPDEFLLTFIGYNISKGVMSGPAAFLSGMAGAMLGITLSYLLGLKLGLPVLKKYGPKIRIKEKQIEKTHILFEKYGPFLLLVGYFIPGVRHLTAYFAGVSNLTVWRFCLYAYSGALIWISVFIGLGWKLGEKWRFVEYSLHHYGIWILIISGLITIAVWFYLKRRRNRS</sequence>
<proteinExistence type="inferred from homology"/>
<keyword evidence="2" id="KW-0812">Transmembrane</keyword>
<feature type="transmembrane region" description="Helical" evidence="2">
    <location>
        <begin position="52"/>
        <end position="71"/>
    </location>
</feature>
<evidence type="ECO:0000256" key="2">
    <source>
        <dbReference type="SAM" id="Phobius"/>
    </source>
</evidence>
<dbReference type="InterPro" id="IPR032816">
    <property type="entry name" value="VTT_dom"/>
</dbReference>
<feature type="domain" description="VTT" evidence="3">
    <location>
        <begin position="30"/>
        <end position="156"/>
    </location>
</feature>
<comment type="caution">
    <text evidence="4">The sequence shown here is derived from an EMBL/GenBank/DDBJ whole genome shotgun (WGS) entry which is preliminary data.</text>
</comment>
<keyword evidence="2" id="KW-1133">Transmembrane helix</keyword>
<dbReference type="Proteomes" id="UP000242164">
    <property type="component" value="Unassembled WGS sequence"/>
</dbReference>
<gene>
    <name evidence="4" type="ORF">BCB44BAC_00459</name>
</gene>
<protein>
    <submittedName>
        <fullName evidence="4">SNARE associated Golgi protein</fullName>
    </submittedName>
</protein>
<dbReference type="EMBL" id="FMIK01000014">
    <property type="protein sequence ID" value="SCL83973.1"/>
    <property type="molecule type" value="Genomic_DNA"/>
</dbReference>
<dbReference type="RefSeq" id="WP_087094415.1">
    <property type="nucleotide sequence ID" value="NZ_CP024096.1"/>
</dbReference>
<feature type="transmembrane region" description="Helical" evidence="2">
    <location>
        <begin position="138"/>
        <end position="156"/>
    </location>
</feature>
<organism evidence="4 5">
    <name type="scientific">Bacillus cytotoxicus</name>
    <dbReference type="NCBI Taxonomy" id="580165"/>
    <lineage>
        <taxon>Bacteria</taxon>
        <taxon>Bacillati</taxon>
        <taxon>Bacillota</taxon>
        <taxon>Bacilli</taxon>
        <taxon>Bacillales</taxon>
        <taxon>Bacillaceae</taxon>
        <taxon>Bacillus</taxon>
        <taxon>Bacillus cereus group</taxon>
    </lineage>
</organism>
<comment type="similarity">
    <text evidence="1">Belongs to the DedA family.</text>
</comment>
<feature type="transmembrane region" description="Helical" evidence="2">
    <location>
        <begin position="172"/>
        <end position="191"/>
    </location>
</feature>
<evidence type="ECO:0000256" key="1">
    <source>
        <dbReference type="ARBA" id="ARBA00010792"/>
    </source>
</evidence>
<dbReference type="PANTHER" id="PTHR42709:SF9">
    <property type="entry name" value="ALKALINE PHOSPHATASE LIKE PROTEIN"/>
    <property type="match status" value="1"/>
</dbReference>
<evidence type="ECO:0000313" key="4">
    <source>
        <dbReference type="EMBL" id="SCL83973.1"/>
    </source>
</evidence>
<keyword evidence="2" id="KW-0472">Membrane</keyword>
<reference evidence="4 5" key="1">
    <citation type="submission" date="2016-08" db="EMBL/GenBank/DDBJ databases">
        <authorList>
            <person name="Loux V."/>
            <person name="Rue O."/>
        </authorList>
    </citation>
    <scope>NUCLEOTIDE SEQUENCE [LARGE SCALE GENOMIC DNA]</scope>
    <source>
        <strain evidence="4 5">AFSSA_08CEB44bac</strain>
    </source>
</reference>
<dbReference type="PANTHER" id="PTHR42709">
    <property type="entry name" value="ALKALINE PHOSPHATASE LIKE PROTEIN"/>
    <property type="match status" value="1"/>
</dbReference>
<name>A0AAX2CC65_9BACI</name>
<evidence type="ECO:0000259" key="3">
    <source>
        <dbReference type="Pfam" id="PF09335"/>
    </source>
</evidence>
<dbReference type="AlphaFoldDB" id="A0AAX2CC65"/>